<proteinExistence type="inferred from homology"/>
<organism evidence="9">
    <name type="scientific">viral metagenome</name>
    <dbReference type="NCBI Taxonomy" id="1070528"/>
    <lineage>
        <taxon>unclassified sequences</taxon>
        <taxon>metagenomes</taxon>
        <taxon>organismal metagenomes</taxon>
    </lineage>
</organism>
<keyword evidence="6" id="KW-0413">Isomerase</keyword>
<keyword evidence="5" id="KW-0238">DNA-binding</keyword>
<evidence type="ECO:0000256" key="3">
    <source>
        <dbReference type="ARBA" id="ARBA00012891"/>
    </source>
</evidence>
<dbReference type="GO" id="GO:0006265">
    <property type="term" value="P:DNA topological change"/>
    <property type="evidence" value="ECO:0007669"/>
    <property type="project" value="InterPro"/>
</dbReference>
<reference evidence="9" key="1">
    <citation type="journal article" date="2020" name="Nature">
        <title>Giant virus diversity and host interactions through global metagenomics.</title>
        <authorList>
            <person name="Schulz F."/>
            <person name="Roux S."/>
            <person name="Paez-Espino D."/>
            <person name="Jungbluth S."/>
            <person name="Walsh D.A."/>
            <person name="Denef V.J."/>
            <person name="McMahon K.D."/>
            <person name="Konstantinidis K.T."/>
            <person name="Eloe-Fadrosh E.A."/>
            <person name="Kyrpides N.C."/>
            <person name="Woyke T."/>
        </authorList>
    </citation>
    <scope>NUCLEOTIDE SEQUENCE</scope>
    <source>
        <strain evidence="9">GVMAG-S-1040241-154</strain>
    </source>
</reference>
<dbReference type="InterPro" id="IPR013824">
    <property type="entry name" value="Topo_IA_cen_sub1"/>
</dbReference>
<evidence type="ECO:0000256" key="1">
    <source>
        <dbReference type="ARBA" id="ARBA00000213"/>
    </source>
</evidence>
<dbReference type="Gene3D" id="2.70.20.10">
    <property type="entry name" value="Topoisomerase I, domain 3"/>
    <property type="match status" value="1"/>
</dbReference>
<dbReference type="GO" id="GO:0003917">
    <property type="term" value="F:DNA topoisomerase type I (single strand cut, ATP-independent) activity"/>
    <property type="evidence" value="ECO:0007669"/>
    <property type="project" value="UniProtKB-EC"/>
</dbReference>
<dbReference type="InterPro" id="IPR013826">
    <property type="entry name" value="Topo_IA_cen_sub3"/>
</dbReference>
<evidence type="ECO:0000259" key="7">
    <source>
        <dbReference type="PROSITE" id="PS50880"/>
    </source>
</evidence>
<evidence type="ECO:0000256" key="5">
    <source>
        <dbReference type="ARBA" id="ARBA00023125"/>
    </source>
</evidence>
<dbReference type="Gene3D" id="3.40.50.140">
    <property type="match status" value="1"/>
</dbReference>
<dbReference type="GO" id="GO:0003677">
    <property type="term" value="F:DNA binding"/>
    <property type="evidence" value="ECO:0007669"/>
    <property type="project" value="UniProtKB-KW"/>
</dbReference>
<dbReference type="PANTHER" id="PTHR42785:SF1">
    <property type="entry name" value="DNA TOPOISOMERASE"/>
    <property type="match status" value="1"/>
</dbReference>
<dbReference type="Gene3D" id="1.10.460.10">
    <property type="entry name" value="Topoisomerase I, domain 2"/>
    <property type="match status" value="1"/>
</dbReference>
<dbReference type="PROSITE" id="PS52039">
    <property type="entry name" value="TOPO_IA_2"/>
    <property type="match status" value="1"/>
</dbReference>
<dbReference type="Pfam" id="PF01131">
    <property type="entry name" value="Topoisom_bac"/>
    <property type="match status" value="1"/>
</dbReference>
<protein>
    <recommendedName>
        <fullName evidence="3">DNA topoisomerase</fullName>
        <ecNumber evidence="3">5.6.2.1</ecNumber>
    </recommendedName>
</protein>
<dbReference type="SMART" id="SM00493">
    <property type="entry name" value="TOPRIM"/>
    <property type="match status" value="1"/>
</dbReference>
<dbReference type="EC" id="5.6.2.1" evidence="3"/>
<dbReference type="CDD" id="cd00186">
    <property type="entry name" value="TOP1Ac"/>
    <property type="match status" value="1"/>
</dbReference>
<evidence type="ECO:0000256" key="6">
    <source>
        <dbReference type="ARBA" id="ARBA00023235"/>
    </source>
</evidence>
<dbReference type="AlphaFoldDB" id="A0A6C0JU95"/>
<dbReference type="PRINTS" id="PR00417">
    <property type="entry name" value="PRTPISMRASEI"/>
</dbReference>
<dbReference type="InterPro" id="IPR013825">
    <property type="entry name" value="Topo_IA_cen_sub2"/>
</dbReference>
<evidence type="ECO:0000259" key="8">
    <source>
        <dbReference type="PROSITE" id="PS52039"/>
    </source>
</evidence>
<dbReference type="InterPro" id="IPR003601">
    <property type="entry name" value="Topo_IA_2"/>
</dbReference>
<dbReference type="InterPro" id="IPR013497">
    <property type="entry name" value="Topo_IA_cen"/>
</dbReference>
<dbReference type="PROSITE" id="PS00396">
    <property type="entry name" value="TOPO_IA_1"/>
    <property type="match status" value="1"/>
</dbReference>
<dbReference type="InterPro" id="IPR006171">
    <property type="entry name" value="TOPRIM_dom"/>
</dbReference>
<comment type="catalytic activity">
    <reaction evidence="1">
        <text>ATP-independent breakage of single-stranded DNA, followed by passage and rejoining.</text>
        <dbReference type="EC" id="5.6.2.1"/>
    </reaction>
</comment>
<dbReference type="SMART" id="SM00437">
    <property type="entry name" value="TOP1Ac"/>
    <property type="match status" value="1"/>
</dbReference>
<evidence type="ECO:0000256" key="4">
    <source>
        <dbReference type="ARBA" id="ARBA00023029"/>
    </source>
</evidence>
<accession>A0A6C0JU95</accession>
<dbReference type="InterPro" id="IPR000380">
    <property type="entry name" value="Topo_IA"/>
</dbReference>
<keyword evidence="4" id="KW-0799">Topoisomerase</keyword>
<dbReference type="PANTHER" id="PTHR42785">
    <property type="entry name" value="DNA TOPOISOMERASE, TYPE IA, CORE"/>
    <property type="match status" value="1"/>
</dbReference>
<dbReference type="Pfam" id="PF01751">
    <property type="entry name" value="Toprim"/>
    <property type="match status" value="1"/>
</dbReference>
<dbReference type="InterPro" id="IPR023405">
    <property type="entry name" value="Topo_IA_core_domain"/>
</dbReference>
<dbReference type="PROSITE" id="PS50880">
    <property type="entry name" value="TOPRIM"/>
    <property type="match status" value="1"/>
</dbReference>
<dbReference type="Gene3D" id="1.10.290.10">
    <property type="entry name" value="Topoisomerase I, domain 4"/>
    <property type="match status" value="1"/>
</dbReference>
<dbReference type="EMBL" id="MN740684">
    <property type="protein sequence ID" value="QHU07478.1"/>
    <property type="molecule type" value="Genomic_DNA"/>
</dbReference>
<comment type="similarity">
    <text evidence="2">Belongs to the type IA topoisomerase family.</text>
</comment>
<dbReference type="SUPFAM" id="SSF56712">
    <property type="entry name" value="Prokaryotic type I DNA topoisomerase"/>
    <property type="match status" value="1"/>
</dbReference>
<evidence type="ECO:0000256" key="2">
    <source>
        <dbReference type="ARBA" id="ARBA00009446"/>
    </source>
</evidence>
<name>A0A6C0JU95_9ZZZZ</name>
<evidence type="ECO:0000313" key="9">
    <source>
        <dbReference type="EMBL" id="QHU07478.1"/>
    </source>
</evidence>
<dbReference type="InterPro" id="IPR023406">
    <property type="entry name" value="Topo_IA_AS"/>
</dbReference>
<dbReference type="InterPro" id="IPR003602">
    <property type="entry name" value="Topo_IA_DNA-bd_dom"/>
</dbReference>
<sequence>MTKNLIIVESYTKTKTISKYLNSNNNKFSVTFSQGHFCDLPKNDLGINTDNWKGTYIITKDNILKNIRKYVKDVDNIYIASDPDTEGEAIAYHIKTNINDLIKKKNCYRIKFNEITKNAILNAINNPLEIDINLVKAQETRRFLDRIVGFKLSPLLWNKFNDKFLSVGRVQSVALLLCIEQLNLINNHQIDKYYDLKGEFDCNSELIDCNSIKITEENKLELILEELDKKTNIYNLELNESIKDEYPLPPYCTTTLQQDSYNNFKFSSKKTMELAQLLYEKGFITYMRTDSVNISKDFKFKLKNYITKTYGEDYSFIRNFKNKIANSQEAHEAIRITNPDIENITLDDDIKEYHSKLYNMIWKRTIACQMKEAKYKNLELIIKCQNNTKCSEYIFKSNKSFLIDKGYLIIYNKELEDYKLFLNKIKNCKNINPISFSLIGNINQPKSLYNEITLIKKLEKEGIGRPSTYASIIDKLFQRKYVSKGKNPSHKIKINNLVKKCNKKIKIVFNEIKTGGKNTDLLVPTELGIKSIEYLKTVIPFILNINFTMEMENALDKISEGEITKENILQQFYNKILPIISQINSNNINIVKNEGIIKTKYGYCYYHKKENRYTNIESYLSWKKKDVDKLEKKEIEFLASLPLKLKDNKVLHIGKYGLYLKENDKNLKLDKKEWDNFI</sequence>
<feature type="domain" description="Topo IA-type catalytic" evidence="8">
    <location>
        <begin position="131"/>
        <end position="580"/>
    </location>
</feature>
<feature type="domain" description="Toprim" evidence="7">
    <location>
        <begin position="3"/>
        <end position="117"/>
    </location>
</feature>
<dbReference type="SMART" id="SM00436">
    <property type="entry name" value="TOP1Bc"/>
    <property type="match status" value="1"/>
</dbReference>